<accession>A0A6T8ZAV5</accession>
<evidence type="ECO:0000256" key="4">
    <source>
        <dbReference type="ARBA" id="ARBA00023136"/>
    </source>
</evidence>
<dbReference type="InterPro" id="IPR007271">
    <property type="entry name" value="Nuc_sug_transpt"/>
</dbReference>
<feature type="transmembrane region" description="Helical" evidence="5">
    <location>
        <begin position="41"/>
        <end position="63"/>
    </location>
</feature>
<keyword evidence="2 5" id="KW-0812">Transmembrane</keyword>
<feature type="transmembrane region" description="Helical" evidence="5">
    <location>
        <begin position="9"/>
        <end position="29"/>
    </location>
</feature>
<evidence type="ECO:0000256" key="2">
    <source>
        <dbReference type="ARBA" id="ARBA00022692"/>
    </source>
</evidence>
<reference evidence="7" key="1">
    <citation type="submission" date="2021-01" db="EMBL/GenBank/DDBJ databases">
        <authorList>
            <person name="Corre E."/>
            <person name="Pelletier E."/>
            <person name="Niang G."/>
            <person name="Scheremetjew M."/>
            <person name="Finn R."/>
            <person name="Kale V."/>
            <person name="Holt S."/>
            <person name="Cochrane G."/>
            <person name="Meng A."/>
            <person name="Brown T."/>
            <person name="Cohen L."/>
        </authorList>
    </citation>
    <scope>NUCLEOTIDE SEQUENCE</scope>
    <source>
        <strain evidence="7">CCMP281</strain>
    </source>
</reference>
<feature type="transmembrane region" description="Helical" evidence="5">
    <location>
        <begin position="96"/>
        <end position="115"/>
    </location>
</feature>
<sequence length="136" mass="14991">MQKKMSQPLMLQNCVLYGWGVAFNGINWFQSMTSKPAIGILSFWPIVSIVFYAVYGLSISVIIKQFGSVTRTFINTAAICCTALLDFLVLGERITLLESTTFGIILIAIYIYSIPAPELAKLQAMQFQPVNQGGNA</sequence>
<evidence type="ECO:0000256" key="1">
    <source>
        <dbReference type="ARBA" id="ARBA00004141"/>
    </source>
</evidence>
<evidence type="ECO:0008006" key="8">
    <source>
        <dbReference type="Google" id="ProtNLM"/>
    </source>
</evidence>
<evidence type="ECO:0000256" key="3">
    <source>
        <dbReference type="ARBA" id="ARBA00022989"/>
    </source>
</evidence>
<evidence type="ECO:0000256" key="5">
    <source>
        <dbReference type="SAM" id="Phobius"/>
    </source>
</evidence>
<organism evidence="7">
    <name type="scientific">Haptolina ericina</name>
    <dbReference type="NCBI Taxonomy" id="156174"/>
    <lineage>
        <taxon>Eukaryota</taxon>
        <taxon>Haptista</taxon>
        <taxon>Haptophyta</taxon>
        <taxon>Prymnesiophyceae</taxon>
        <taxon>Prymnesiales</taxon>
        <taxon>Prymnesiaceae</taxon>
        <taxon>Haptolina</taxon>
    </lineage>
</organism>
<protein>
    <recommendedName>
        <fullName evidence="8">EamA domain-containing protein</fullName>
    </recommendedName>
</protein>
<dbReference type="AlphaFoldDB" id="A0A6T8ZAV5"/>
<evidence type="ECO:0000313" key="7">
    <source>
        <dbReference type="EMBL" id="CAE0096322.1"/>
    </source>
</evidence>
<dbReference type="GO" id="GO:0000139">
    <property type="term" value="C:Golgi membrane"/>
    <property type="evidence" value="ECO:0007669"/>
    <property type="project" value="InterPro"/>
</dbReference>
<proteinExistence type="predicted"/>
<dbReference type="PANTHER" id="PTHR10231">
    <property type="entry name" value="NUCLEOTIDE-SUGAR TRANSMEMBRANE TRANSPORTER"/>
    <property type="match status" value="1"/>
</dbReference>
<dbReference type="EMBL" id="HBHX01000518">
    <property type="protein sequence ID" value="CAE0096320.1"/>
    <property type="molecule type" value="Transcribed_RNA"/>
</dbReference>
<gene>
    <name evidence="6" type="ORF">HERI1096_LOCUS300</name>
    <name evidence="7" type="ORF">HERI1096_LOCUS301</name>
</gene>
<feature type="transmembrane region" description="Helical" evidence="5">
    <location>
        <begin position="72"/>
        <end position="90"/>
    </location>
</feature>
<dbReference type="GO" id="GO:0015165">
    <property type="term" value="F:pyrimidine nucleotide-sugar transmembrane transporter activity"/>
    <property type="evidence" value="ECO:0007669"/>
    <property type="project" value="InterPro"/>
</dbReference>
<keyword evidence="4 5" id="KW-0472">Membrane</keyword>
<keyword evidence="3 5" id="KW-1133">Transmembrane helix</keyword>
<dbReference type="EMBL" id="HBHX01000519">
    <property type="protein sequence ID" value="CAE0096322.1"/>
    <property type="molecule type" value="Transcribed_RNA"/>
</dbReference>
<comment type="subcellular location">
    <subcellularLocation>
        <location evidence="1">Membrane</location>
        <topology evidence="1">Multi-pass membrane protein</topology>
    </subcellularLocation>
</comment>
<evidence type="ECO:0000313" key="6">
    <source>
        <dbReference type="EMBL" id="CAE0096320.1"/>
    </source>
</evidence>
<name>A0A6T8ZAV5_9EUKA</name>